<reference evidence="4 5" key="1">
    <citation type="submission" date="2017-02" db="EMBL/GenBank/DDBJ databases">
        <authorList>
            <person name="Peterson S.W."/>
        </authorList>
    </citation>
    <scope>NUCLEOTIDE SEQUENCE [LARGE SCALE GENOMIC DNA]</scope>
    <source>
        <strain evidence="4 5">ATCC BAA-1030</strain>
    </source>
</reference>
<dbReference type="AlphaFoldDB" id="A0A1T4P487"/>
<feature type="domain" description="Glycosyltransferase subfamily 4-like N-terminal" evidence="3">
    <location>
        <begin position="16"/>
        <end position="214"/>
    </location>
</feature>
<dbReference type="PANTHER" id="PTHR46401:SF2">
    <property type="entry name" value="GLYCOSYLTRANSFERASE WBBK-RELATED"/>
    <property type="match status" value="1"/>
</dbReference>
<feature type="domain" description="Glycosyl transferase family 1" evidence="2">
    <location>
        <begin position="220"/>
        <end position="370"/>
    </location>
</feature>
<evidence type="ECO:0000259" key="2">
    <source>
        <dbReference type="Pfam" id="PF00534"/>
    </source>
</evidence>
<dbReference type="GO" id="GO:0016757">
    <property type="term" value="F:glycosyltransferase activity"/>
    <property type="evidence" value="ECO:0007669"/>
    <property type="project" value="InterPro"/>
</dbReference>
<gene>
    <name evidence="4" type="ORF">SAMN02745116_01641</name>
</gene>
<dbReference type="STRING" id="263852.SAMN02745116_01641"/>
<organism evidence="4 5">
    <name type="scientific">Pilibacter termitis</name>
    <dbReference type="NCBI Taxonomy" id="263852"/>
    <lineage>
        <taxon>Bacteria</taxon>
        <taxon>Bacillati</taxon>
        <taxon>Bacillota</taxon>
        <taxon>Bacilli</taxon>
        <taxon>Lactobacillales</taxon>
        <taxon>Enterococcaceae</taxon>
        <taxon>Pilibacter</taxon>
    </lineage>
</organism>
<dbReference type="Proteomes" id="UP000190328">
    <property type="component" value="Unassembled WGS sequence"/>
</dbReference>
<dbReference type="GO" id="GO:0009103">
    <property type="term" value="P:lipopolysaccharide biosynthetic process"/>
    <property type="evidence" value="ECO:0007669"/>
    <property type="project" value="TreeGrafter"/>
</dbReference>
<accession>A0A1T4P487</accession>
<proteinExistence type="predicted"/>
<evidence type="ECO:0000256" key="1">
    <source>
        <dbReference type="ARBA" id="ARBA00022679"/>
    </source>
</evidence>
<dbReference type="Pfam" id="PF13439">
    <property type="entry name" value="Glyco_transf_4"/>
    <property type="match status" value="1"/>
</dbReference>
<keyword evidence="5" id="KW-1185">Reference proteome</keyword>
<name>A0A1T4P487_9ENTE</name>
<dbReference type="Gene3D" id="3.40.50.2000">
    <property type="entry name" value="Glycogen Phosphorylase B"/>
    <property type="match status" value="2"/>
</dbReference>
<sequence>MKIVLVNVLGDTKSTGRIVKDLYFGYVKAGHDCTVCYGRLGISPEIQSYKIGNKFDMYEHAMETFLFDNHGLSSRGVTKRFVSFLRKYNPDVIHLHNIHGYYLNFPILFDYLNKEFKGKVIWTLHDMWTITGHSAYLPEEEVYLESNPNAKKRLKEYPVTFIDKYQRNLQLKKRYFSKREILFVTPSNWLTTIIKKSFLGKNEVKTIYNGIDLADFYPREQEKQRKKIVLAVASIWEERKGLSDINILAEKLSDEFQVIVVGSVPKGVSLSPRLVHIESTNDTNELAQLYSKAYVFINPTYDDNFPTVNIESLACGTPVITYNTGGSPEAINRKTGLVVEQGNVIGLLEAVQTIQTTEEVRKACCKRGKEFSADGMVEKYSEIL</sequence>
<dbReference type="OrthoDB" id="9768685at2"/>
<dbReference type="InterPro" id="IPR028098">
    <property type="entry name" value="Glyco_trans_4-like_N"/>
</dbReference>
<dbReference type="InterPro" id="IPR001296">
    <property type="entry name" value="Glyco_trans_1"/>
</dbReference>
<dbReference type="SUPFAM" id="SSF53756">
    <property type="entry name" value="UDP-Glycosyltransferase/glycogen phosphorylase"/>
    <property type="match status" value="1"/>
</dbReference>
<evidence type="ECO:0000259" key="3">
    <source>
        <dbReference type="Pfam" id="PF13439"/>
    </source>
</evidence>
<evidence type="ECO:0000313" key="5">
    <source>
        <dbReference type="Proteomes" id="UP000190328"/>
    </source>
</evidence>
<dbReference type="Pfam" id="PF00534">
    <property type="entry name" value="Glycos_transf_1"/>
    <property type="match status" value="1"/>
</dbReference>
<dbReference type="RefSeq" id="WP_078807574.1">
    <property type="nucleotide sequence ID" value="NZ_FUXI01000018.1"/>
</dbReference>
<dbReference type="PANTHER" id="PTHR46401">
    <property type="entry name" value="GLYCOSYLTRANSFERASE WBBK-RELATED"/>
    <property type="match status" value="1"/>
</dbReference>
<keyword evidence="1 4" id="KW-0808">Transferase</keyword>
<dbReference type="EMBL" id="FUXI01000018">
    <property type="protein sequence ID" value="SJZ86211.1"/>
    <property type="molecule type" value="Genomic_DNA"/>
</dbReference>
<evidence type="ECO:0000313" key="4">
    <source>
        <dbReference type="EMBL" id="SJZ86211.1"/>
    </source>
</evidence>
<protein>
    <submittedName>
        <fullName evidence="4">Glycosyltransferase involved in cell wall bisynthesis</fullName>
    </submittedName>
</protein>